<gene>
    <name evidence="2" type="ORF">CODIS_32160</name>
</gene>
<proteinExistence type="predicted"/>
<dbReference type="EMBL" id="MARB01000020">
    <property type="protein sequence ID" value="ODJ86576.1"/>
    <property type="molecule type" value="Genomic_DNA"/>
</dbReference>
<dbReference type="AlphaFoldDB" id="A0A7Z1AE72"/>
<name>A0A7Z1AE72_9GAMM</name>
<feature type="domain" description="PepSY" evidence="1">
    <location>
        <begin position="43"/>
        <end position="101"/>
    </location>
</feature>
<comment type="caution">
    <text evidence="2">The sequence shown here is derived from an EMBL/GenBank/DDBJ whole genome shotgun (WGS) entry which is preliminary data.</text>
</comment>
<accession>A0A7Z1AE72</accession>
<protein>
    <submittedName>
        <fullName evidence="2">Peptidase propeptide and YPEB domain protein</fullName>
    </submittedName>
</protein>
<sequence length="104" mass="11870">MVSMLYKSTVKTLLMMVLVVSTLSLADEGYEEARRLTESSTILPFEDLLPTIQAVQPGRILELELEREEGDYIYEIEILDEQGAVWEFKVDAATGEILERELED</sequence>
<dbReference type="Proteomes" id="UP000094769">
    <property type="component" value="Unassembled WGS sequence"/>
</dbReference>
<dbReference type="Gene3D" id="3.10.450.40">
    <property type="match status" value="1"/>
</dbReference>
<dbReference type="Pfam" id="PF03413">
    <property type="entry name" value="PepSY"/>
    <property type="match status" value="1"/>
</dbReference>
<dbReference type="InterPro" id="IPR025711">
    <property type="entry name" value="PepSY"/>
</dbReference>
<reference evidence="2 3" key="1">
    <citation type="submission" date="2016-06" db="EMBL/GenBank/DDBJ databases">
        <title>Genome sequence of endosymbiont of Candidatus Endolucinida thiodiazotropha.</title>
        <authorList>
            <person name="Poehlein A."/>
            <person name="Koenig S."/>
            <person name="Heiden S.E."/>
            <person name="Thuermer A."/>
            <person name="Voget S."/>
            <person name="Daniel R."/>
            <person name="Markert S."/>
            <person name="Gros O."/>
            <person name="Schweder T."/>
        </authorList>
    </citation>
    <scope>NUCLEOTIDE SEQUENCE [LARGE SCALE GENOMIC DNA]</scope>
    <source>
        <strain evidence="2 3">COS</strain>
    </source>
</reference>
<evidence type="ECO:0000259" key="1">
    <source>
        <dbReference type="Pfam" id="PF03413"/>
    </source>
</evidence>
<evidence type="ECO:0000313" key="2">
    <source>
        <dbReference type="EMBL" id="ODJ86576.1"/>
    </source>
</evidence>
<organism evidence="2 3">
    <name type="scientific">Candidatus Thiodiazotropha endolucinida</name>
    <dbReference type="NCBI Taxonomy" id="1655433"/>
    <lineage>
        <taxon>Bacteria</taxon>
        <taxon>Pseudomonadati</taxon>
        <taxon>Pseudomonadota</taxon>
        <taxon>Gammaproteobacteria</taxon>
        <taxon>Chromatiales</taxon>
        <taxon>Sedimenticolaceae</taxon>
        <taxon>Candidatus Thiodiazotropha</taxon>
    </lineage>
</organism>
<keyword evidence="3" id="KW-1185">Reference proteome</keyword>
<evidence type="ECO:0000313" key="3">
    <source>
        <dbReference type="Proteomes" id="UP000094769"/>
    </source>
</evidence>